<feature type="domain" description="Bacterial type II secretion system protein E" evidence="4">
    <location>
        <begin position="90"/>
        <end position="249"/>
    </location>
</feature>
<dbReference type="InterPro" id="IPR001482">
    <property type="entry name" value="T2SS/T4SS_dom"/>
</dbReference>
<dbReference type="AlphaFoldDB" id="A0A5P9XRL6"/>
<evidence type="ECO:0000256" key="1">
    <source>
        <dbReference type="ARBA" id="ARBA00006611"/>
    </source>
</evidence>
<dbReference type="KEGG" id="atx:GCD22_02471"/>
<proteinExistence type="inferred from homology"/>
<accession>A0A5P9XRL6</accession>
<sequence length="327" mass="35598">MGLSDLAFADLAVEQDPAASRYKRFSDDLRLVSVPETYWGELQALRNQMEAHNSHRFRMVFGGMNLRVQKRDTPYGSVFIARRIASILRKLDDIGLPIPLVQTLRDARMRSGLLLFAGGPGMGKTTLGCALLMDRLERIGGFTWTAENPVEYDLQGSRGNGQCYQEEIDDDTEVQRVFMDTLRSGADTFYIGEIREQSAAKTAGLAAASGMLVISTLHADNPQQAILKMGMLSGFDGLAQCLRGVVTLRIDKEPAGGAMPGGGMPGGGVANGKSPQSILHVQSFFVEDEPTRMKIRDGNMAAINQDIEAQKNRSMSMGRIYGSAGGR</sequence>
<comment type="similarity">
    <text evidence="1">Belongs to the GSP E family.</text>
</comment>
<gene>
    <name evidence="5" type="primary">hxcR</name>
    <name evidence="5" type="ORF">GCD22_02471</name>
</gene>
<evidence type="ECO:0000256" key="2">
    <source>
        <dbReference type="ARBA" id="ARBA00022741"/>
    </source>
</evidence>
<name>A0A5P9XRL6_ACITH</name>
<evidence type="ECO:0000256" key="3">
    <source>
        <dbReference type="ARBA" id="ARBA00022840"/>
    </source>
</evidence>
<evidence type="ECO:0000259" key="4">
    <source>
        <dbReference type="Pfam" id="PF00437"/>
    </source>
</evidence>
<evidence type="ECO:0000313" key="5">
    <source>
        <dbReference type="EMBL" id="QFX96661.1"/>
    </source>
</evidence>
<dbReference type="GeneID" id="60696735"/>
<dbReference type="RefSeq" id="WP_031568861.1">
    <property type="nucleotide sequence ID" value="NZ_CP045571.1"/>
</dbReference>
<evidence type="ECO:0000313" key="6">
    <source>
        <dbReference type="Proteomes" id="UP000363590"/>
    </source>
</evidence>
<dbReference type="Proteomes" id="UP000363590">
    <property type="component" value="Chromosome"/>
</dbReference>
<keyword evidence="3" id="KW-0067">ATP-binding</keyword>
<protein>
    <submittedName>
        <fullName evidence="5">PilU</fullName>
    </submittedName>
</protein>
<keyword evidence="2" id="KW-0547">Nucleotide-binding</keyword>
<dbReference type="PANTHER" id="PTHR30258">
    <property type="entry name" value="TYPE II SECRETION SYSTEM PROTEIN GSPE-RELATED"/>
    <property type="match status" value="1"/>
</dbReference>
<dbReference type="EMBL" id="CP045571">
    <property type="protein sequence ID" value="QFX96661.1"/>
    <property type="molecule type" value="Genomic_DNA"/>
</dbReference>
<dbReference type="GO" id="GO:0005886">
    <property type="term" value="C:plasma membrane"/>
    <property type="evidence" value="ECO:0007669"/>
    <property type="project" value="TreeGrafter"/>
</dbReference>
<dbReference type="SUPFAM" id="SSF52540">
    <property type="entry name" value="P-loop containing nucleoside triphosphate hydrolases"/>
    <property type="match status" value="1"/>
</dbReference>
<dbReference type="Gene3D" id="3.40.50.300">
    <property type="entry name" value="P-loop containing nucleotide triphosphate hydrolases"/>
    <property type="match status" value="1"/>
</dbReference>
<organism evidence="5 6">
    <name type="scientific">Acidithiobacillus thiooxidans ATCC 19377</name>
    <dbReference type="NCBI Taxonomy" id="637390"/>
    <lineage>
        <taxon>Bacteria</taxon>
        <taxon>Pseudomonadati</taxon>
        <taxon>Pseudomonadota</taxon>
        <taxon>Acidithiobacillia</taxon>
        <taxon>Acidithiobacillales</taxon>
        <taxon>Acidithiobacillaceae</taxon>
        <taxon>Acidithiobacillus</taxon>
    </lineage>
</organism>
<dbReference type="InterPro" id="IPR027417">
    <property type="entry name" value="P-loop_NTPase"/>
</dbReference>
<dbReference type="GO" id="GO:0016887">
    <property type="term" value="F:ATP hydrolysis activity"/>
    <property type="evidence" value="ECO:0007669"/>
    <property type="project" value="TreeGrafter"/>
</dbReference>
<dbReference type="GO" id="GO:0005524">
    <property type="term" value="F:ATP binding"/>
    <property type="evidence" value="ECO:0007669"/>
    <property type="project" value="UniProtKB-KW"/>
</dbReference>
<dbReference type="Pfam" id="PF00437">
    <property type="entry name" value="T2SSE"/>
    <property type="match status" value="1"/>
</dbReference>
<dbReference type="PANTHER" id="PTHR30258:SF3">
    <property type="entry name" value="SLL1921 PROTEIN"/>
    <property type="match status" value="1"/>
</dbReference>
<reference evidence="5 6" key="1">
    <citation type="submission" date="2019-10" db="EMBL/GenBank/DDBJ databases">
        <authorList>
            <person name="Wang R."/>
        </authorList>
    </citation>
    <scope>NUCLEOTIDE SEQUENCE [LARGE SCALE GENOMIC DNA]</scope>
    <source>
        <strain evidence="5 6">ATCC 19377</strain>
    </source>
</reference>